<name>G2Y5Z9_BOTF4</name>
<accession>G2Y5Z9</accession>
<feature type="compositionally biased region" description="Polar residues" evidence="1">
    <location>
        <begin position="335"/>
        <end position="350"/>
    </location>
</feature>
<sequence>MAFIGSAERCGYVLVAQPSKWAQPGHRVVVQSPVLNIANESLIPVRRFEGKDENSVCFMPVQDIEKDGSIAYKNLGIAMEATQMDAHGMAWIQSDSEFDYQPGDRFWLFITAKGDDYENNVPVINLRTMETGSVPISHVCWFPKMRGPGNEVWTFGGNIRKLKLHGRNNFTLWIWGICQYLDGQPATTRYIQVPEKNVDTDEQQWLKSSNAESLFSHIYKSMTKDCQQIISPVLSPLRATNCSILPKGLHTPPISPCMGHPRPLNEDTNFTPRLASTELNSAWKNIMNLASKGTPRPIRSSLIHPQRILSSPDRRKFRRTDVNDSRSGLGHFDSTARSSNRSPSLTMENSNFRVPNDDLMELLADRDGGGIRCALRLLDWTRKQVEESRAKDADHARLSAAHPLLRSNPTILFERYQTKRNLSAITELCDRGKDDCEWSLRFTSKHHHPDQKKCTITKKIREHEHCISSLRPLPSRAGPCLLIEGAQEHQCCTWDDKDTKDLSVAVKEFDNVKIMEAKDNCTLSDEKGIEIPDQFIDESKKIKEEKWIPPHLFEELYDGEGKWLRDELDKGNFHDEILELEKMQDGEQDQGQNQEEQHPENCLSYM</sequence>
<feature type="region of interest" description="Disordered" evidence="1">
    <location>
        <begin position="582"/>
        <end position="606"/>
    </location>
</feature>
<evidence type="ECO:0000313" key="2">
    <source>
        <dbReference type="EMBL" id="CCD48051.1"/>
    </source>
</evidence>
<evidence type="ECO:0000256" key="1">
    <source>
        <dbReference type="SAM" id="MobiDB-lite"/>
    </source>
</evidence>
<dbReference type="AlphaFoldDB" id="G2Y5Z9"/>
<gene>
    <name evidence="2" type="ORF">BofuT4_P110640.1</name>
</gene>
<dbReference type="OrthoDB" id="3455134at2759"/>
<dbReference type="STRING" id="999810.G2Y5Z9"/>
<reference evidence="3" key="1">
    <citation type="journal article" date="2011" name="PLoS Genet.">
        <title>Genomic analysis of the necrotrophic fungal pathogens Sclerotinia sclerotiorum and Botrytis cinerea.</title>
        <authorList>
            <person name="Amselem J."/>
            <person name="Cuomo C.A."/>
            <person name="van Kan J.A."/>
            <person name="Viaud M."/>
            <person name="Benito E.P."/>
            <person name="Couloux A."/>
            <person name="Coutinho P.M."/>
            <person name="de Vries R.P."/>
            <person name="Dyer P.S."/>
            <person name="Fillinger S."/>
            <person name="Fournier E."/>
            <person name="Gout L."/>
            <person name="Hahn M."/>
            <person name="Kohn L."/>
            <person name="Lapalu N."/>
            <person name="Plummer K.M."/>
            <person name="Pradier J.M."/>
            <person name="Quevillon E."/>
            <person name="Sharon A."/>
            <person name="Simon A."/>
            <person name="ten Have A."/>
            <person name="Tudzynski B."/>
            <person name="Tudzynski P."/>
            <person name="Wincker P."/>
            <person name="Andrew M."/>
            <person name="Anthouard V."/>
            <person name="Beever R.E."/>
            <person name="Beffa R."/>
            <person name="Benoit I."/>
            <person name="Bouzid O."/>
            <person name="Brault B."/>
            <person name="Chen Z."/>
            <person name="Choquer M."/>
            <person name="Collemare J."/>
            <person name="Cotton P."/>
            <person name="Danchin E.G."/>
            <person name="Da Silva C."/>
            <person name="Gautier A."/>
            <person name="Giraud C."/>
            <person name="Giraud T."/>
            <person name="Gonzalez C."/>
            <person name="Grossetete S."/>
            <person name="Guldener U."/>
            <person name="Henrissat B."/>
            <person name="Howlett B.J."/>
            <person name="Kodira C."/>
            <person name="Kretschmer M."/>
            <person name="Lappartient A."/>
            <person name="Leroch M."/>
            <person name="Levis C."/>
            <person name="Mauceli E."/>
            <person name="Neuveglise C."/>
            <person name="Oeser B."/>
            <person name="Pearson M."/>
            <person name="Poulain J."/>
            <person name="Poussereau N."/>
            <person name="Quesneville H."/>
            <person name="Rascle C."/>
            <person name="Schumacher J."/>
            <person name="Segurens B."/>
            <person name="Sexton A."/>
            <person name="Silva E."/>
            <person name="Sirven C."/>
            <person name="Soanes D.M."/>
            <person name="Talbot N.J."/>
            <person name="Templeton M."/>
            <person name="Yandava C."/>
            <person name="Yarden O."/>
            <person name="Zeng Q."/>
            <person name="Rollins J.A."/>
            <person name="Lebrun M.H."/>
            <person name="Dickman M."/>
        </authorList>
    </citation>
    <scope>NUCLEOTIDE SEQUENCE [LARGE SCALE GENOMIC DNA]</scope>
    <source>
        <strain evidence="3">T4</strain>
    </source>
</reference>
<organism evidence="2 3">
    <name type="scientific">Botryotinia fuckeliana (strain T4)</name>
    <name type="common">Noble rot fungus</name>
    <name type="synonym">Botrytis cinerea</name>
    <dbReference type="NCBI Taxonomy" id="999810"/>
    <lineage>
        <taxon>Eukaryota</taxon>
        <taxon>Fungi</taxon>
        <taxon>Dikarya</taxon>
        <taxon>Ascomycota</taxon>
        <taxon>Pezizomycotina</taxon>
        <taxon>Leotiomycetes</taxon>
        <taxon>Helotiales</taxon>
        <taxon>Sclerotiniaceae</taxon>
        <taxon>Botrytis</taxon>
    </lineage>
</organism>
<dbReference type="HOGENOM" id="CLU_023308_0_0_1"/>
<dbReference type="InParanoid" id="G2Y5Z9"/>
<proteinExistence type="predicted"/>
<protein>
    <submittedName>
        <fullName evidence="2">Uncharacterized protein</fullName>
    </submittedName>
</protein>
<evidence type="ECO:0000313" key="3">
    <source>
        <dbReference type="Proteomes" id="UP000008177"/>
    </source>
</evidence>
<dbReference type="Proteomes" id="UP000008177">
    <property type="component" value="Unplaced contigs"/>
</dbReference>
<feature type="region of interest" description="Disordered" evidence="1">
    <location>
        <begin position="313"/>
        <end position="350"/>
    </location>
</feature>
<dbReference type="EMBL" id="FQ790291">
    <property type="protein sequence ID" value="CCD48051.1"/>
    <property type="molecule type" value="Genomic_DNA"/>
</dbReference>